<feature type="transmembrane region" description="Helical" evidence="1">
    <location>
        <begin position="7"/>
        <end position="32"/>
    </location>
</feature>
<evidence type="ECO:0008006" key="4">
    <source>
        <dbReference type="Google" id="ProtNLM"/>
    </source>
</evidence>
<dbReference type="EMBL" id="CP102290">
    <property type="protein sequence ID" value="UWP60567.1"/>
    <property type="molecule type" value="Genomic_DNA"/>
</dbReference>
<dbReference type="PROSITE" id="PS51257">
    <property type="entry name" value="PROKAR_LIPOPROTEIN"/>
    <property type="match status" value="1"/>
</dbReference>
<feature type="transmembrane region" description="Helical" evidence="1">
    <location>
        <begin position="87"/>
        <end position="107"/>
    </location>
</feature>
<dbReference type="RefSeq" id="WP_028530508.1">
    <property type="nucleotide sequence ID" value="NZ_CABLBR010000002.1"/>
</dbReference>
<sequence>MKAPGKTLLQVVGIILIILGAFGLLGCISSLAMSQSEQMMQVMAMTGVTSEALIMTSIIGTIEGIVYIAAGIFGVKNCNKPEKSKINVIFGAVMIIWVLAAAVVSVVQGSFSVINVIIGVILPLLYFWGAMRNNQVETGSKPSPIDDVANILEVSSDSMNQPKKDEGKDQ</sequence>
<proteinExistence type="predicted"/>
<dbReference type="Proteomes" id="UP001060164">
    <property type="component" value="Chromosome"/>
</dbReference>
<keyword evidence="3" id="KW-1185">Reference proteome</keyword>
<keyword evidence="1" id="KW-0472">Membrane</keyword>
<evidence type="ECO:0000256" key="1">
    <source>
        <dbReference type="SAM" id="Phobius"/>
    </source>
</evidence>
<gene>
    <name evidence="2" type="ORF">NQ502_05940</name>
</gene>
<accession>A0ABY5VJQ2</accession>
<name>A0ABY5VJQ2_9FIRM</name>
<reference evidence="2" key="1">
    <citation type="journal article" date="2022" name="Cell">
        <title>Design, construction, and in vivo augmentation of a complex gut microbiome.</title>
        <authorList>
            <person name="Cheng A.G."/>
            <person name="Ho P.Y."/>
            <person name="Aranda-Diaz A."/>
            <person name="Jain S."/>
            <person name="Yu F.B."/>
            <person name="Meng X."/>
            <person name="Wang M."/>
            <person name="Iakiviak M."/>
            <person name="Nagashima K."/>
            <person name="Zhao A."/>
            <person name="Murugkar P."/>
            <person name="Patil A."/>
            <person name="Atabakhsh K."/>
            <person name="Weakley A."/>
            <person name="Yan J."/>
            <person name="Brumbaugh A.R."/>
            <person name="Higginbottom S."/>
            <person name="Dimas A."/>
            <person name="Shiver A.L."/>
            <person name="Deutschbauer A."/>
            <person name="Neff N."/>
            <person name="Sonnenburg J.L."/>
            <person name="Huang K.C."/>
            <person name="Fischbach M.A."/>
        </authorList>
    </citation>
    <scope>NUCLEOTIDE SEQUENCE</scope>
    <source>
        <strain evidence="2">DSM 19829</strain>
    </source>
</reference>
<evidence type="ECO:0000313" key="3">
    <source>
        <dbReference type="Proteomes" id="UP001060164"/>
    </source>
</evidence>
<feature type="transmembrane region" description="Helical" evidence="1">
    <location>
        <begin position="52"/>
        <end position="75"/>
    </location>
</feature>
<keyword evidence="1" id="KW-1133">Transmembrane helix</keyword>
<evidence type="ECO:0000313" key="2">
    <source>
        <dbReference type="EMBL" id="UWP60567.1"/>
    </source>
</evidence>
<protein>
    <recommendedName>
        <fullName evidence="4">DUF4064 domain-containing protein</fullName>
    </recommendedName>
</protein>
<organism evidence="2 3">
    <name type="scientific">Ruminococcus gauvreauii</name>
    <dbReference type="NCBI Taxonomy" id="438033"/>
    <lineage>
        <taxon>Bacteria</taxon>
        <taxon>Bacillati</taxon>
        <taxon>Bacillota</taxon>
        <taxon>Clostridia</taxon>
        <taxon>Eubacteriales</taxon>
        <taxon>Oscillospiraceae</taxon>
        <taxon>Ruminococcus</taxon>
    </lineage>
</organism>
<keyword evidence="1" id="KW-0812">Transmembrane</keyword>
<feature type="transmembrane region" description="Helical" evidence="1">
    <location>
        <begin position="113"/>
        <end position="131"/>
    </location>
</feature>